<gene>
    <name evidence="2" type="ORF">SAMN02745165_01434</name>
</gene>
<dbReference type="SUPFAM" id="SSF100950">
    <property type="entry name" value="NagB/RpiA/CoA transferase-like"/>
    <property type="match status" value="2"/>
</dbReference>
<dbReference type="PANTHER" id="PTHR40596:SF1">
    <property type="entry name" value="CITRATE LYASE ALPHA CHAIN"/>
    <property type="match status" value="1"/>
</dbReference>
<dbReference type="STRING" id="1122189.SAMN02745165_01434"/>
<evidence type="ECO:0000313" key="2">
    <source>
        <dbReference type="EMBL" id="SHJ05693.1"/>
    </source>
</evidence>
<accession>A0A1M6G6Z4</accession>
<keyword evidence="1 2" id="KW-0456">Lyase</keyword>
<comment type="catalytic activity">
    <reaction evidence="1">
        <text>citrate = oxaloacetate + acetate</text>
        <dbReference type="Rhea" id="RHEA:10760"/>
        <dbReference type="ChEBI" id="CHEBI:16452"/>
        <dbReference type="ChEBI" id="CHEBI:16947"/>
        <dbReference type="ChEBI" id="CHEBI:30089"/>
        <dbReference type="EC" id="4.1.3.6"/>
    </reaction>
</comment>
<dbReference type="Gene3D" id="3.40.1080.10">
    <property type="entry name" value="Glutaconate Coenzyme A-transferase"/>
    <property type="match status" value="2"/>
</dbReference>
<dbReference type="GO" id="GO:0009346">
    <property type="term" value="C:ATP-independent citrate lyase complex"/>
    <property type="evidence" value="ECO:0007669"/>
    <property type="project" value="UniProtKB-UniRule"/>
</dbReference>
<dbReference type="OrthoDB" id="9767643at2"/>
<protein>
    <recommendedName>
        <fullName evidence="1">Citrate lyase alpha chain</fullName>
        <shortName evidence="1">Citrase alpha chain</shortName>
        <ecNumber evidence="1">2.8.3.10</ecNumber>
        <ecNumber evidence="1">4.1.3.6</ecNumber>
    </recommendedName>
    <alternativeName>
        <fullName evidence="1">Citrate (pro-3S)-lyase alpha chain</fullName>
    </alternativeName>
    <alternativeName>
        <fullName evidence="1">Citrate CoA-transferase subunit</fullName>
    </alternativeName>
</protein>
<dbReference type="EC" id="2.8.3.10" evidence="1"/>
<dbReference type="InterPro" id="IPR006472">
    <property type="entry name" value="Citrate_lyase_asu"/>
</dbReference>
<dbReference type="PIRSF" id="PIRSF009451">
    <property type="entry name" value="Citrt_lyas_alpha"/>
    <property type="match status" value="1"/>
</dbReference>
<organism evidence="2 3">
    <name type="scientific">Malonomonas rubra DSM 5091</name>
    <dbReference type="NCBI Taxonomy" id="1122189"/>
    <lineage>
        <taxon>Bacteria</taxon>
        <taxon>Pseudomonadati</taxon>
        <taxon>Thermodesulfobacteriota</taxon>
        <taxon>Desulfuromonadia</taxon>
        <taxon>Desulfuromonadales</taxon>
        <taxon>Geopsychrobacteraceae</taxon>
        <taxon>Malonomonas</taxon>
    </lineage>
</organism>
<dbReference type="InterPro" id="IPR037171">
    <property type="entry name" value="NagB/RpiA_transferase-like"/>
</dbReference>
<dbReference type="NCBIfam" id="TIGR01584">
    <property type="entry name" value="citF"/>
    <property type="match status" value="1"/>
</dbReference>
<proteinExistence type="predicted"/>
<dbReference type="Pfam" id="PF04223">
    <property type="entry name" value="CitF"/>
    <property type="match status" value="1"/>
</dbReference>
<dbReference type="PANTHER" id="PTHR40596">
    <property type="entry name" value="CITRATE LYASE ALPHA CHAIN"/>
    <property type="match status" value="1"/>
</dbReference>
<dbReference type="AlphaFoldDB" id="A0A1M6G6Z4"/>
<dbReference type="GO" id="GO:0006084">
    <property type="term" value="P:acetyl-CoA metabolic process"/>
    <property type="evidence" value="ECO:0007669"/>
    <property type="project" value="UniProtKB-UniRule"/>
</dbReference>
<dbReference type="GO" id="GO:0008814">
    <property type="term" value="F:citrate CoA-transferase activity"/>
    <property type="evidence" value="ECO:0007669"/>
    <property type="project" value="UniProtKB-UniRule"/>
</dbReference>
<comment type="catalytic activity">
    <reaction evidence="1">
        <text>citrate + acetyl-CoA = (3S)-citryl-CoA + acetate</text>
        <dbReference type="Rhea" id="RHEA:19405"/>
        <dbReference type="ChEBI" id="CHEBI:16947"/>
        <dbReference type="ChEBI" id="CHEBI:30089"/>
        <dbReference type="ChEBI" id="CHEBI:57288"/>
        <dbReference type="ChEBI" id="CHEBI:57321"/>
        <dbReference type="EC" id="2.8.3.10"/>
    </reaction>
</comment>
<reference evidence="2 3" key="1">
    <citation type="submission" date="2016-11" db="EMBL/GenBank/DDBJ databases">
        <authorList>
            <person name="Jaros S."/>
            <person name="Januszkiewicz K."/>
            <person name="Wedrychowicz H."/>
        </authorList>
    </citation>
    <scope>NUCLEOTIDE SEQUENCE [LARGE SCALE GENOMIC DNA]</scope>
    <source>
        <strain evidence="2 3">DSM 5091</strain>
    </source>
</reference>
<dbReference type="EC" id="4.1.3.6" evidence="1"/>
<keyword evidence="3" id="KW-1185">Reference proteome</keyword>
<dbReference type="GO" id="GO:0008815">
    <property type="term" value="F:citrate (pro-3S)-lyase activity"/>
    <property type="evidence" value="ECO:0007669"/>
    <property type="project" value="UniProtKB-UniRule"/>
</dbReference>
<evidence type="ECO:0000256" key="1">
    <source>
        <dbReference type="PIRNR" id="PIRNR009451"/>
    </source>
</evidence>
<keyword evidence="1 2" id="KW-0808">Transferase</keyword>
<name>A0A1M6G6Z4_MALRU</name>
<dbReference type="RefSeq" id="WP_072907265.1">
    <property type="nucleotide sequence ID" value="NZ_FQZT01000004.1"/>
</dbReference>
<evidence type="ECO:0000313" key="3">
    <source>
        <dbReference type="Proteomes" id="UP000184171"/>
    </source>
</evidence>
<sequence>MVRNSLGRELPESFNGRQVVPYQDPYSLQPDCNQATRPLRRINPDQEKVLPNLREAIIAAGLKDGMCIATHHHLRNGDALLGAVVRELDALGLRDITIASSSIHPVHAELIPYIEKGVISGFECGVNGPIGEMVSRGELNCPIIVRTHGGRARAVMSGQVQIDAAFIAAPSCDSYGNMTGAFGPSACGSLGYAHTDARYAKKVIAVTDNLVPYPARSFAIQQTLVDYVVPVESLGDPSKIVSTTTRITRDPVGLQIAKYAAQVIETSGLLQDGFSFQTGSGGISLAVADQVRQKMQAGNIKGSFGCGGITGYFVDMLEEGLFQTLFDVQCFDLKAVESIGKNAGHQEISADMYANPFNAGAVVNQLDCVILGATEVDVNFNVNVNTESNGLLLHNTGGHSDTAAGAKLSIITAPSIRGRLPIVRDEVTTVTTPGATIDVIITERGIAVNEQHADLKQELQKRKLPVKDIRELQQEIYSVTGKPRPLEFTDDVVALIEYRDGSIIDAVRKIKT</sequence>
<comment type="subcellular location">
    <subcellularLocation>
        <location evidence="1">Cytoplasm</location>
    </subcellularLocation>
</comment>
<keyword evidence="1" id="KW-0963">Cytoplasm</keyword>
<dbReference type="GO" id="GO:0005737">
    <property type="term" value="C:cytoplasm"/>
    <property type="evidence" value="ECO:0007669"/>
    <property type="project" value="UniProtKB-SubCell"/>
</dbReference>
<dbReference type="EMBL" id="FQZT01000004">
    <property type="protein sequence ID" value="SHJ05693.1"/>
    <property type="molecule type" value="Genomic_DNA"/>
</dbReference>
<dbReference type="Proteomes" id="UP000184171">
    <property type="component" value="Unassembled WGS sequence"/>
</dbReference>